<evidence type="ECO:0000313" key="4">
    <source>
        <dbReference type="Proteomes" id="UP001501599"/>
    </source>
</evidence>
<evidence type="ECO:0000259" key="2">
    <source>
        <dbReference type="Pfam" id="PF00171"/>
    </source>
</evidence>
<dbReference type="Gene3D" id="3.40.605.10">
    <property type="entry name" value="Aldehyde Dehydrogenase, Chain A, domain 1"/>
    <property type="match status" value="1"/>
</dbReference>
<sequence>MTVLEATGFSTVDPSTGEPIERFDYHSDTQLDVVLARAESAHARWRTTSIEHRIEGIRRLASILAGRREALATQIVREMGKPFAQALGEIDKCIATCQHYADNVAAFLEPRRVDVGEDAASVHLRPLGVVLAVLPWNYPWWQVVRAMLPAIALGDTVVLKHAESVTGCAVTVERVLAEAFGEDVLVLAIASGAQAGAMIEDPRIAAVTFTGSERVGAIVAQTAGRVLKKCVLELGGSDPFIVLEDADVAAAAQAAVRSRFLNNGQSCIAAKRIVVQRSIRDDLVDAMRAHVAALRVGDPFDPETEVGPIARQDLAETLREQRARAAAGGDAVLVGGPDPDRPGSWFAPTLMSASDRTSPLLAEETFGPLAAVTAVDGVDDAIRVANDTQYGLSSALWTADVERAHELAARIQAGSVFVNAISMSDPRLPVGGVKASGYGRELSDYGIAEFANVQAVRVGA</sequence>
<dbReference type="Gene3D" id="3.40.309.10">
    <property type="entry name" value="Aldehyde Dehydrogenase, Chain A, domain 2"/>
    <property type="match status" value="1"/>
</dbReference>
<dbReference type="PROSITE" id="PS00070">
    <property type="entry name" value="ALDEHYDE_DEHYDR_CYS"/>
    <property type="match status" value="1"/>
</dbReference>
<accession>A0ABP5MMQ1</accession>
<dbReference type="Proteomes" id="UP001501599">
    <property type="component" value="Unassembled WGS sequence"/>
</dbReference>
<keyword evidence="1" id="KW-0560">Oxidoreductase</keyword>
<gene>
    <name evidence="3" type="ORF">GCM10009846_27650</name>
</gene>
<protein>
    <submittedName>
        <fullName evidence="3">NAD-dependent succinate-semialdehyde dehydrogenase</fullName>
    </submittedName>
</protein>
<dbReference type="InterPro" id="IPR016160">
    <property type="entry name" value="Ald_DH_CS_CYS"/>
</dbReference>
<dbReference type="InterPro" id="IPR047110">
    <property type="entry name" value="GABD/Sad-like"/>
</dbReference>
<dbReference type="PANTHER" id="PTHR43217">
    <property type="entry name" value="SUCCINATE SEMIALDEHYDE DEHYDROGENASE [NAD(P)+] SAD"/>
    <property type="match status" value="1"/>
</dbReference>
<dbReference type="EMBL" id="BAAAQT010000008">
    <property type="protein sequence ID" value="GAA2175913.1"/>
    <property type="molecule type" value="Genomic_DNA"/>
</dbReference>
<dbReference type="PANTHER" id="PTHR43217:SF1">
    <property type="entry name" value="SUCCINATE SEMIALDEHYDE DEHYDROGENASE [NAD(P)+] SAD"/>
    <property type="match status" value="1"/>
</dbReference>
<dbReference type="InterPro" id="IPR016162">
    <property type="entry name" value="Ald_DH_N"/>
</dbReference>
<dbReference type="RefSeq" id="WP_344344635.1">
    <property type="nucleotide sequence ID" value="NZ_BAAAQT010000008.1"/>
</dbReference>
<keyword evidence="4" id="KW-1185">Reference proteome</keyword>
<dbReference type="SUPFAM" id="SSF53720">
    <property type="entry name" value="ALDH-like"/>
    <property type="match status" value="1"/>
</dbReference>
<proteinExistence type="predicted"/>
<dbReference type="Pfam" id="PF00171">
    <property type="entry name" value="Aldedh"/>
    <property type="match status" value="1"/>
</dbReference>
<evidence type="ECO:0000256" key="1">
    <source>
        <dbReference type="ARBA" id="ARBA00023002"/>
    </source>
</evidence>
<evidence type="ECO:0000313" key="3">
    <source>
        <dbReference type="EMBL" id="GAA2175913.1"/>
    </source>
</evidence>
<name>A0ABP5MMQ1_9MICO</name>
<organism evidence="3 4">
    <name type="scientific">Agrococcus versicolor</name>
    <dbReference type="NCBI Taxonomy" id="501482"/>
    <lineage>
        <taxon>Bacteria</taxon>
        <taxon>Bacillati</taxon>
        <taxon>Actinomycetota</taxon>
        <taxon>Actinomycetes</taxon>
        <taxon>Micrococcales</taxon>
        <taxon>Microbacteriaceae</taxon>
        <taxon>Agrococcus</taxon>
    </lineage>
</organism>
<dbReference type="InterPro" id="IPR015590">
    <property type="entry name" value="Aldehyde_DH_dom"/>
</dbReference>
<dbReference type="InterPro" id="IPR016161">
    <property type="entry name" value="Ald_DH/histidinol_DH"/>
</dbReference>
<comment type="caution">
    <text evidence="3">The sequence shown here is derived from an EMBL/GenBank/DDBJ whole genome shotgun (WGS) entry which is preliminary data.</text>
</comment>
<feature type="domain" description="Aldehyde dehydrogenase" evidence="2">
    <location>
        <begin position="9"/>
        <end position="456"/>
    </location>
</feature>
<reference evidence="4" key="1">
    <citation type="journal article" date="2019" name="Int. J. Syst. Evol. Microbiol.">
        <title>The Global Catalogue of Microorganisms (GCM) 10K type strain sequencing project: providing services to taxonomists for standard genome sequencing and annotation.</title>
        <authorList>
            <consortium name="The Broad Institute Genomics Platform"/>
            <consortium name="The Broad Institute Genome Sequencing Center for Infectious Disease"/>
            <person name="Wu L."/>
            <person name="Ma J."/>
        </authorList>
    </citation>
    <scope>NUCLEOTIDE SEQUENCE [LARGE SCALE GENOMIC DNA]</scope>
    <source>
        <strain evidence="4">JCM 16026</strain>
    </source>
</reference>
<dbReference type="InterPro" id="IPR016163">
    <property type="entry name" value="Ald_DH_C"/>
</dbReference>